<name>A0A934SUB9_9MICO</name>
<dbReference type="Proteomes" id="UP000636458">
    <property type="component" value="Unassembled WGS sequence"/>
</dbReference>
<sequence length="208" mass="21488">MTNAIAKLGAIVAATAIIATAALPAYASLGTPASHEVRTAAVQSVSAFDAVDQAASARDPYTVTKPQPVAVAVASVFRASTVNRFSGATPPSQAYSGAAVLEYAAQFVGQVPYGTGNSPSTSFSCDGYTQYVFAGFGISLPRTADAQAALGVVIDKSQAVAGDLVWWPHRHVGIYDGAGGMFNSPTWGRYVEHASSLWGSPLFVRLTL</sequence>
<dbReference type="PANTHER" id="PTHR47053">
    <property type="entry name" value="MUREIN DD-ENDOPEPTIDASE MEPH-RELATED"/>
    <property type="match status" value="1"/>
</dbReference>
<organism evidence="7 8">
    <name type="scientific">Lacisediminihabitans changchengi</name>
    <dbReference type="NCBI Taxonomy" id="2787634"/>
    <lineage>
        <taxon>Bacteria</taxon>
        <taxon>Bacillati</taxon>
        <taxon>Actinomycetota</taxon>
        <taxon>Actinomycetes</taxon>
        <taxon>Micrococcales</taxon>
        <taxon>Microbacteriaceae</taxon>
        <taxon>Lacisediminihabitans</taxon>
    </lineage>
</organism>
<protein>
    <submittedName>
        <fullName evidence="7">C40 family peptidase</fullName>
    </submittedName>
</protein>
<feature type="chain" id="PRO_5037488582" evidence="5">
    <location>
        <begin position="28"/>
        <end position="208"/>
    </location>
</feature>
<dbReference type="RefSeq" id="WP_200557260.1">
    <property type="nucleotide sequence ID" value="NZ_JAEPES010000006.1"/>
</dbReference>
<keyword evidence="2" id="KW-0645">Protease</keyword>
<feature type="domain" description="NlpC/P60" evidence="6">
    <location>
        <begin position="94"/>
        <end position="208"/>
    </location>
</feature>
<evidence type="ECO:0000259" key="6">
    <source>
        <dbReference type="PROSITE" id="PS51935"/>
    </source>
</evidence>
<dbReference type="EMBL" id="JAEPES010000006">
    <property type="protein sequence ID" value="MBK4349070.1"/>
    <property type="molecule type" value="Genomic_DNA"/>
</dbReference>
<dbReference type="PANTHER" id="PTHR47053:SF1">
    <property type="entry name" value="MUREIN DD-ENDOPEPTIDASE MEPH-RELATED"/>
    <property type="match status" value="1"/>
</dbReference>
<evidence type="ECO:0000313" key="8">
    <source>
        <dbReference type="Proteomes" id="UP000636458"/>
    </source>
</evidence>
<comment type="similarity">
    <text evidence="1">Belongs to the peptidase C40 family.</text>
</comment>
<evidence type="ECO:0000256" key="1">
    <source>
        <dbReference type="ARBA" id="ARBA00007074"/>
    </source>
</evidence>
<dbReference type="GO" id="GO:0006508">
    <property type="term" value="P:proteolysis"/>
    <property type="evidence" value="ECO:0007669"/>
    <property type="project" value="UniProtKB-KW"/>
</dbReference>
<dbReference type="GO" id="GO:0008234">
    <property type="term" value="F:cysteine-type peptidase activity"/>
    <property type="evidence" value="ECO:0007669"/>
    <property type="project" value="UniProtKB-KW"/>
</dbReference>
<reference evidence="7" key="1">
    <citation type="submission" date="2021-01" db="EMBL/GenBank/DDBJ databases">
        <title>Lacisediminihabitans sp. nov. strain G11-30, isolated from Antarctic Soil.</title>
        <authorList>
            <person name="Li J."/>
        </authorList>
    </citation>
    <scope>NUCLEOTIDE SEQUENCE</scope>
    <source>
        <strain evidence="7">G11-30</strain>
    </source>
</reference>
<dbReference type="InterPro" id="IPR038765">
    <property type="entry name" value="Papain-like_cys_pep_sf"/>
</dbReference>
<keyword evidence="3" id="KW-0378">Hydrolase</keyword>
<dbReference type="AlphaFoldDB" id="A0A934SUB9"/>
<keyword evidence="8" id="KW-1185">Reference proteome</keyword>
<dbReference type="InterPro" id="IPR000064">
    <property type="entry name" value="NLP_P60_dom"/>
</dbReference>
<dbReference type="PROSITE" id="PS51935">
    <property type="entry name" value="NLPC_P60"/>
    <property type="match status" value="1"/>
</dbReference>
<accession>A0A934SUB9</accession>
<evidence type="ECO:0000256" key="4">
    <source>
        <dbReference type="ARBA" id="ARBA00022807"/>
    </source>
</evidence>
<evidence type="ECO:0000256" key="5">
    <source>
        <dbReference type="SAM" id="SignalP"/>
    </source>
</evidence>
<evidence type="ECO:0000313" key="7">
    <source>
        <dbReference type="EMBL" id="MBK4349070.1"/>
    </source>
</evidence>
<feature type="signal peptide" evidence="5">
    <location>
        <begin position="1"/>
        <end position="27"/>
    </location>
</feature>
<dbReference type="Pfam" id="PF00877">
    <property type="entry name" value="NLPC_P60"/>
    <property type="match status" value="1"/>
</dbReference>
<dbReference type="SUPFAM" id="SSF54001">
    <property type="entry name" value="Cysteine proteinases"/>
    <property type="match status" value="1"/>
</dbReference>
<comment type="caution">
    <text evidence="7">The sequence shown here is derived from an EMBL/GenBank/DDBJ whole genome shotgun (WGS) entry which is preliminary data.</text>
</comment>
<gene>
    <name evidence="7" type="ORF">IV501_15680</name>
</gene>
<evidence type="ECO:0000256" key="2">
    <source>
        <dbReference type="ARBA" id="ARBA00022670"/>
    </source>
</evidence>
<dbReference type="InterPro" id="IPR051202">
    <property type="entry name" value="Peptidase_C40"/>
</dbReference>
<keyword evidence="4" id="KW-0788">Thiol protease</keyword>
<evidence type="ECO:0000256" key="3">
    <source>
        <dbReference type="ARBA" id="ARBA00022801"/>
    </source>
</evidence>
<keyword evidence="5" id="KW-0732">Signal</keyword>
<dbReference type="Gene3D" id="3.90.1720.10">
    <property type="entry name" value="endopeptidase domain like (from Nostoc punctiforme)"/>
    <property type="match status" value="1"/>
</dbReference>
<proteinExistence type="inferred from homology"/>